<feature type="transmembrane region" description="Helical" evidence="7">
    <location>
        <begin position="86"/>
        <end position="104"/>
    </location>
</feature>
<dbReference type="GO" id="GO:0016020">
    <property type="term" value="C:membrane"/>
    <property type="evidence" value="ECO:0007669"/>
    <property type="project" value="UniProtKB-SubCell"/>
</dbReference>
<dbReference type="PANTHER" id="PTHR33048">
    <property type="entry name" value="PTH11-LIKE INTEGRAL MEMBRANE PROTEIN (AFU_ORTHOLOGUE AFUA_5G11245)"/>
    <property type="match status" value="1"/>
</dbReference>
<evidence type="ECO:0000256" key="4">
    <source>
        <dbReference type="ARBA" id="ARBA00023136"/>
    </source>
</evidence>
<evidence type="ECO:0000256" key="5">
    <source>
        <dbReference type="ARBA" id="ARBA00038359"/>
    </source>
</evidence>
<comment type="subcellular location">
    <subcellularLocation>
        <location evidence="1">Membrane</location>
        <topology evidence="1">Multi-pass membrane protein</topology>
    </subcellularLocation>
</comment>
<dbReference type="Pfam" id="PF20684">
    <property type="entry name" value="Fung_rhodopsin"/>
    <property type="match status" value="1"/>
</dbReference>
<evidence type="ECO:0000256" key="1">
    <source>
        <dbReference type="ARBA" id="ARBA00004141"/>
    </source>
</evidence>
<gene>
    <name evidence="9" type="ORF">PG999_003278</name>
</gene>
<evidence type="ECO:0000313" key="9">
    <source>
        <dbReference type="EMBL" id="KAK8123360.1"/>
    </source>
</evidence>
<accession>A0AAW0R318</accession>
<comment type="similarity">
    <text evidence="5">Belongs to the SAT4 family.</text>
</comment>
<keyword evidence="4 7" id="KW-0472">Membrane</keyword>
<feature type="compositionally biased region" description="Basic and acidic residues" evidence="6">
    <location>
        <begin position="318"/>
        <end position="329"/>
    </location>
</feature>
<proteinExistence type="inferred from homology"/>
<name>A0AAW0R318_9PEZI</name>
<sequence>MAPHPYQLQARGGLQEGSRQASVFGVGISFIVIIAVLISVRMYVRMFMIKAVGVDDAAYYGVGKHIEDITHADMAPMLQSIYSTRLLYVVAMFFVKQSLLVFYLRLDRRRVMRWTVYGLMFVVAALNIGSGVVLAISCFPPALFWDVDGVVDGECMAPAAQQAFYDANGYLNIITDIAIYVAPMPMLWNIQIALRQKIALLGVFGLGFFSVAAGCVRFGYVRMLSGEKDMYFYLADSLNWCELEIYVAIFCGSAPAFKVLLKSWFPRLFGSSHPTPNYQNGGHSKNSRYAHMGGSGSRPYTGPKTFRSTGTGGGGSKRSGELPENDSKEAIMMPGNRIVRKTEFTMEIED</sequence>
<feature type="transmembrane region" description="Helical" evidence="7">
    <location>
        <begin position="116"/>
        <end position="136"/>
    </location>
</feature>
<feature type="transmembrane region" description="Helical" evidence="7">
    <location>
        <begin position="21"/>
        <end position="44"/>
    </location>
</feature>
<keyword evidence="2 7" id="KW-0812">Transmembrane</keyword>
<keyword evidence="3 7" id="KW-1133">Transmembrane helix</keyword>
<protein>
    <recommendedName>
        <fullName evidence="8">Rhodopsin domain-containing protein</fullName>
    </recommendedName>
</protein>
<evidence type="ECO:0000256" key="3">
    <source>
        <dbReference type="ARBA" id="ARBA00022989"/>
    </source>
</evidence>
<dbReference type="InterPro" id="IPR049326">
    <property type="entry name" value="Rhodopsin_dom_fungi"/>
</dbReference>
<feature type="domain" description="Rhodopsin" evidence="8">
    <location>
        <begin position="32"/>
        <end position="262"/>
    </location>
</feature>
<feature type="transmembrane region" description="Helical" evidence="7">
    <location>
        <begin position="169"/>
        <end position="188"/>
    </location>
</feature>
<dbReference type="Proteomes" id="UP001392437">
    <property type="component" value="Unassembled WGS sequence"/>
</dbReference>
<evidence type="ECO:0000256" key="2">
    <source>
        <dbReference type="ARBA" id="ARBA00022692"/>
    </source>
</evidence>
<feature type="transmembrane region" description="Helical" evidence="7">
    <location>
        <begin position="200"/>
        <end position="223"/>
    </location>
</feature>
<feature type="region of interest" description="Disordered" evidence="6">
    <location>
        <begin position="276"/>
        <end position="336"/>
    </location>
</feature>
<dbReference type="PANTHER" id="PTHR33048:SF47">
    <property type="entry name" value="INTEGRAL MEMBRANE PROTEIN-RELATED"/>
    <property type="match status" value="1"/>
</dbReference>
<organism evidence="9 10">
    <name type="scientific">Apiospora kogelbergensis</name>
    <dbReference type="NCBI Taxonomy" id="1337665"/>
    <lineage>
        <taxon>Eukaryota</taxon>
        <taxon>Fungi</taxon>
        <taxon>Dikarya</taxon>
        <taxon>Ascomycota</taxon>
        <taxon>Pezizomycotina</taxon>
        <taxon>Sordariomycetes</taxon>
        <taxon>Xylariomycetidae</taxon>
        <taxon>Amphisphaeriales</taxon>
        <taxon>Apiosporaceae</taxon>
        <taxon>Apiospora</taxon>
    </lineage>
</organism>
<evidence type="ECO:0000259" key="8">
    <source>
        <dbReference type="Pfam" id="PF20684"/>
    </source>
</evidence>
<evidence type="ECO:0000256" key="6">
    <source>
        <dbReference type="SAM" id="MobiDB-lite"/>
    </source>
</evidence>
<dbReference type="InterPro" id="IPR052337">
    <property type="entry name" value="SAT4-like"/>
</dbReference>
<keyword evidence="10" id="KW-1185">Reference proteome</keyword>
<comment type="caution">
    <text evidence="9">The sequence shown here is derived from an EMBL/GenBank/DDBJ whole genome shotgun (WGS) entry which is preliminary data.</text>
</comment>
<dbReference type="AlphaFoldDB" id="A0AAW0R318"/>
<evidence type="ECO:0000256" key="7">
    <source>
        <dbReference type="SAM" id="Phobius"/>
    </source>
</evidence>
<reference evidence="9 10" key="1">
    <citation type="submission" date="2023-01" db="EMBL/GenBank/DDBJ databases">
        <title>Analysis of 21 Apiospora genomes using comparative genomics revels a genus with tremendous synthesis potential of carbohydrate active enzymes and secondary metabolites.</title>
        <authorList>
            <person name="Sorensen T."/>
        </authorList>
    </citation>
    <scope>NUCLEOTIDE SEQUENCE [LARGE SCALE GENOMIC DNA]</scope>
    <source>
        <strain evidence="9 10">CBS 117206</strain>
    </source>
</reference>
<dbReference type="EMBL" id="JAQQWP010000003">
    <property type="protein sequence ID" value="KAK8123360.1"/>
    <property type="molecule type" value="Genomic_DNA"/>
</dbReference>
<evidence type="ECO:0000313" key="10">
    <source>
        <dbReference type="Proteomes" id="UP001392437"/>
    </source>
</evidence>